<dbReference type="Pfam" id="PF14012">
    <property type="entry name" value="DUF4229"/>
    <property type="match status" value="1"/>
</dbReference>
<evidence type="ECO:0000313" key="3">
    <source>
        <dbReference type="EMBL" id="UNK46600.1"/>
    </source>
</evidence>
<evidence type="ECO:0000256" key="2">
    <source>
        <dbReference type="SAM" id="Phobius"/>
    </source>
</evidence>
<reference evidence="3 4" key="1">
    <citation type="submission" date="2022-03" db="EMBL/GenBank/DDBJ databases">
        <title>Isotopic signatures of nitrous oxide derived from detoxification processes.</title>
        <authorList>
            <person name="Behrendt U."/>
            <person name="Buchen C."/>
            <person name="Well R."/>
            <person name="Ulrich A."/>
            <person name="Rohe L."/>
            <person name="Kolb S."/>
            <person name="Schloter M."/>
            <person name="Horn M.A."/>
            <person name="Augustin J."/>
        </authorList>
    </citation>
    <scope>NUCLEOTIDE SEQUENCE [LARGE SCALE GENOMIC DNA]</scope>
    <source>
        <strain evidence="3 4">S4-C24</strain>
    </source>
</reference>
<keyword evidence="2" id="KW-1133">Transmembrane helix</keyword>
<dbReference type="Proteomes" id="UP000829069">
    <property type="component" value="Chromosome"/>
</dbReference>
<evidence type="ECO:0000256" key="1">
    <source>
        <dbReference type="SAM" id="MobiDB-lite"/>
    </source>
</evidence>
<organism evidence="3 4">
    <name type="scientific">Arthrobacter sulfonylureivorans</name>
    <dbReference type="NCBI Taxonomy" id="2486855"/>
    <lineage>
        <taxon>Bacteria</taxon>
        <taxon>Bacillati</taxon>
        <taxon>Actinomycetota</taxon>
        <taxon>Actinomycetes</taxon>
        <taxon>Micrococcales</taxon>
        <taxon>Micrococcaceae</taxon>
        <taxon>Arthrobacter</taxon>
    </lineage>
</organism>
<proteinExistence type="predicted"/>
<feature type="compositionally biased region" description="Basic and acidic residues" evidence="1">
    <location>
        <begin position="85"/>
        <end position="99"/>
    </location>
</feature>
<gene>
    <name evidence="3" type="ORF">MNQ99_04355</name>
</gene>
<keyword evidence="2" id="KW-0812">Transmembrane</keyword>
<feature type="compositionally biased region" description="Basic and acidic residues" evidence="1">
    <location>
        <begin position="112"/>
        <end position="121"/>
    </location>
</feature>
<feature type="region of interest" description="Disordered" evidence="1">
    <location>
        <begin position="77"/>
        <end position="121"/>
    </location>
</feature>
<dbReference type="InterPro" id="IPR025323">
    <property type="entry name" value="DUF4229"/>
</dbReference>
<keyword evidence="2" id="KW-0472">Membrane</keyword>
<protein>
    <submittedName>
        <fullName evidence="3">DUF4229 domain-containing protein</fullName>
    </submittedName>
</protein>
<name>A0ABY3W8G6_9MICC</name>
<evidence type="ECO:0000313" key="4">
    <source>
        <dbReference type="Proteomes" id="UP000829069"/>
    </source>
</evidence>
<dbReference type="RefSeq" id="WP_127512882.1">
    <property type="nucleotide sequence ID" value="NZ_CP093326.1"/>
</dbReference>
<feature type="transmembrane region" description="Helical" evidence="2">
    <location>
        <begin position="13"/>
        <end position="46"/>
    </location>
</feature>
<dbReference type="EMBL" id="CP093326">
    <property type="protein sequence ID" value="UNK46600.1"/>
    <property type="molecule type" value="Genomic_DNA"/>
</dbReference>
<sequence length="121" mass="13575">MAFWKFSALRLGIMAVIFVICLFLRLGIVYSALAAAVMGWCITYLFFRKMRDEAGRALASRFNKGVTAPRTSTEISDALAEDSAVEQHGELRVDSDRKPKPAPQQPAQHQPNEPRPEDQPR</sequence>
<accession>A0ABY3W8G6</accession>
<keyword evidence="4" id="KW-1185">Reference proteome</keyword>